<evidence type="ECO:0000256" key="1">
    <source>
        <dbReference type="ARBA" id="ARBA00004551"/>
    </source>
</evidence>
<evidence type="ECO:0000256" key="4">
    <source>
        <dbReference type="ARBA" id="ARBA00022989"/>
    </source>
</evidence>
<evidence type="ECO:0000256" key="5">
    <source>
        <dbReference type="ARBA" id="ARBA00023136"/>
    </source>
</evidence>
<keyword evidence="2 6" id="KW-0812">Transmembrane</keyword>
<keyword evidence="7" id="KW-0946">Virion</keyword>
<keyword evidence="5 6" id="KW-0472">Membrane</keyword>
<name>A0A3Z0PJ91_SALET</name>
<keyword evidence="4 6" id="KW-1133">Transmembrane helix</keyword>
<comment type="subcellular location">
    <subcellularLocation>
        <location evidence="1">Host membrane</location>
    </subcellularLocation>
</comment>
<feature type="transmembrane region" description="Helical" evidence="6">
    <location>
        <begin position="33"/>
        <end position="55"/>
    </location>
</feature>
<feature type="transmembrane region" description="Helical" evidence="6">
    <location>
        <begin position="75"/>
        <end position="98"/>
    </location>
</feature>
<comment type="caution">
    <text evidence="7">The sequence shown here is derived from an EMBL/GenBank/DDBJ whole genome shotgun (WGS) entry which is preliminary data.</text>
</comment>
<keyword evidence="3" id="KW-1043">Host membrane</keyword>
<protein>
    <submittedName>
        <fullName evidence="7">Phage coat protein</fullName>
    </submittedName>
</protein>
<accession>A0A3Z0PJ91</accession>
<organism evidence="7">
    <name type="scientific">Salmonella enterica I</name>
    <dbReference type="NCBI Taxonomy" id="59201"/>
    <lineage>
        <taxon>Bacteria</taxon>
        <taxon>Pseudomonadati</taxon>
        <taxon>Pseudomonadota</taxon>
        <taxon>Gammaproteobacteria</taxon>
        <taxon>Enterobacterales</taxon>
        <taxon>Enterobacteriaceae</taxon>
        <taxon>Salmonella</taxon>
    </lineage>
</organism>
<dbReference type="GO" id="GO:0033644">
    <property type="term" value="C:host cell membrane"/>
    <property type="evidence" value="ECO:0007669"/>
    <property type="project" value="UniProtKB-SubCell"/>
</dbReference>
<keyword evidence="7" id="KW-0167">Capsid protein</keyword>
<evidence type="ECO:0000256" key="3">
    <source>
        <dbReference type="ARBA" id="ARBA00022870"/>
    </source>
</evidence>
<evidence type="ECO:0000313" key="7">
    <source>
        <dbReference type="EMBL" id="EDH1145108.1"/>
    </source>
</evidence>
<dbReference type="EMBL" id="AAMGLJ010000003">
    <property type="protein sequence ID" value="EDH1145108.1"/>
    <property type="molecule type" value="Genomic_DNA"/>
</dbReference>
<reference evidence="7" key="1">
    <citation type="submission" date="2019-10" db="EMBL/GenBank/DDBJ databases">
        <authorList>
            <person name="Ashton P.M."/>
            <person name="Dallman T."/>
            <person name="Nair S."/>
            <person name="De Pinna E."/>
            <person name="Peters T."/>
            <person name="Grant K."/>
        </authorList>
    </citation>
    <scope>NUCLEOTIDE SEQUENCE</scope>
    <source>
        <strain evidence="7">821064</strain>
    </source>
</reference>
<evidence type="ECO:0000256" key="6">
    <source>
        <dbReference type="SAM" id="Phobius"/>
    </source>
</evidence>
<dbReference type="AlphaFoldDB" id="A0A3Z0PJ91"/>
<evidence type="ECO:0000256" key="2">
    <source>
        <dbReference type="ARBA" id="ARBA00022692"/>
    </source>
</evidence>
<feature type="transmembrane region" description="Helical" evidence="6">
    <location>
        <begin position="6"/>
        <end position="26"/>
    </location>
</feature>
<proteinExistence type="predicted"/>
<dbReference type="Pfam" id="PF17537">
    <property type="entry name" value="DUF5455"/>
    <property type="match status" value="1"/>
</dbReference>
<sequence length="113" mass="12048">MPAFLGLPVLARFIGWLAGALIAYVAKFFTLGIARIALAISLFLGLIIGLNGLLVSYLSDLASVLPPEIASAVSYVVPANAAPCLYAIFSLKAAVFIFDVKDRIIGYLDWNKS</sequence>
<dbReference type="InterPro" id="IPR035210">
    <property type="entry name" value="DUF5455"/>
</dbReference>
<gene>
    <name evidence="7" type="ORF">GCY10_05340</name>
</gene>